<protein>
    <submittedName>
        <fullName evidence="1">Uncharacterized protein</fullName>
    </submittedName>
</protein>
<sequence>MSDVSEDTLYEKRGYLDNHHVWHEWLVSIYLYVCIFTLCSITGVTPVFHTYLIRVYCAGNDSSQGIQSSCGWWALGALIYEMVAGYPPFRHKNRKKLHHKILNEKRREAPGLGKSSMFQVKGVQAIKKQAFFKGLNWGLLSKKRCSQQFYPIL</sequence>
<dbReference type="Proteomes" id="UP001163321">
    <property type="component" value="Chromosome 8"/>
</dbReference>
<name>A0ACC0VQ53_9STRA</name>
<evidence type="ECO:0000313" key="2">
    <source>
        <dbReference type="Proteomes" id="UP001163321"/>
    </source>
</evidence>
<accession>A0ACC0VQ53</accession>
<dbReference type="EMBL" id="CM047587">
    <property type="protein sequence ID" value="KAI9908216.1"/>
    <property type="molecule type" value="Genomic_DNA"/>
</dbReference>
<evidence type="ECO:0000313" key="1">
    <source>
        <dbReference type="EMBL" id="KAI9908216.1"/>
    </source>
</evidence>
<reference evidence="1 2" key="1">
    <citation type="journal article" date="2022" name="bioRxiv">
        <title>The genome of the oomycete Peronosclerospora sorghi, a cosmopolitan pathogen of maize and sorghum, is inflated with dispersed pseudogenes.</title>
        <authorList>
            <person name="Fletcher K."/>
            <person name="Martin F."/>
            <person name="Isakeit T."/>
            <person name="Cavanaugh K."/>
            <person name="Magill C."/>
            <person name="Michelmore R."/>
        </authorList>
    </citation>
    <scope>NUCLEOTIDE SEQUENCE [LARGE SCALE GENOMIC DNA]</scope>
    <source>
        <strain evidence="1">P6</strain>
    </source>
</reference>
<comment type="caution">
    <text evidence="1">The sequence shown here is derived from an EMBL/GenBank/DDBJ whole genome shotgun (WGS) entry which is preliminary data.</text>
</comment>
<keyword evidence="2" id="KW-1185">Reference proteome</keyword>
<proteinExistence type="predicted"/>
<organism evidence="1 2">
    <name type="scientific">Peronosclerospora sorghi</name>
    <dbReference type="NCBI Taxonomy" id="230839"/>
    <lineage>
        <taxon>Eukaryota</taxon>
        <taxon>Sar</taxon>
        <taxon>Stramenopiles</taxon>
        <taxon>Oomycota</taxon>
        <taxon>Peronosporomycetes</taxon>
        <taxon>Peronosporales</taxon>
        <taxon>Peronosporaceae</taxon>
        <taxon>Peronosclerospora</taxon>
    </lineage>
</organism>
<gene>
    <name evidence="1" type="ORF">PsorP6_003460</name>
</gene>